<name>A0A0A8YYZ1_ARUDO</name>
<reference evidence="2" key="2">
    <citation type="journal article" date="2015" name="Data Brief">
        <title>Shoot transcriptome of the giant reed, Arundo donax.</title>
        <authorList>
            <person name="Barrero R.A."/>
            <person name="Guerrero F.D."/>
            <person name="Moolhuijzen P."/>
            <person name="Goolsby J.A."/>
            <person name="Tidwell J."/>
            <person name="Bellgard S.E."/>
            <person name="Bellgard M.I."/>
        </authorList>
    </citation>
    <scope>NUCLEOTIDE SEQUENCE</scope>
    <source>
        <tissue evidence="2">Shoot tissue taken approximately 20 cm above the soil surface</tissue>
    </source>
</reference>
<organism evidence="2">
    <name type="scientific">Arundo donax</name>
    <name type="common">Giant reed</name>
    <name type="synonym">Donax arundinaceus</name>
    <dbReference type="NCBI Taxonomy" id="35708"/>
    <lineage>
        <taxon>Eukaryota</taxon>
        <taxon>Viridiplantae</taxon>
        <taxon>Streptophyta</taxon>
        <taxon>Embryophyta</taxon>
        <taxon>Tracheophyta</taxon>
        <taxon>Spermatophyta</taxon>
        <taxon>Magnoliopsida</taxon>
        <taxon>Liliopsida</taxon>
        <taxon>Poales</taxon>
        <taxon>Poaceae</taxon>
        <taxon>PACMAD clade</taxon>
        <taxon>Arundinoideae</taxon>
        <taxon>Arundineae</taxon>
        <taxon>Arundo</taxon>
    </lineage>
</organism>
<sequence>MSLAGPLLVFFLAPSLMTRDGKSCEMVMNTINYLSKTRKEDTCNRGGHTR</sequence>
<reference evidence="2" key="1">
    <citation type="submission" date="2014-09" db="EMBL/GenBank/DDBJ databases">
        <authorList>
            <person name="Magalhaes I.L.F."/>
            <person name="Oliveira U."/>
            <person name="Santos F.R."/>
            <person name="Vidigal T.H.D.A."/>
            <person name="Brescovit A.D."/>
            <person name="Santos A.J."/>
        </authorList>
    </citation>
    <scope>NUCLEOTIDE SEQUENCE</scope>
    <source>
        <tissue evidence="2">Shoot tissue taken approximately 20 cm above the soil surface</tissue>
    </source>
</reference>
<accession>A0A0A8YYZ1</accession>
<dbReference type="AlphaFoldDB" id="A0A0A8YYZ1"/>
<feature type="chain" id="PRO_5002042254" evidence="1">
    <location>
        <begin position="24"/>
        <end position="50"/>
    </location>
</feature>
<evidence type="ECO:0000313" key="2">
    <source>
        <dbReference type="EMBL" id="JAD31796.1"/>
    </source>
</evidence>
<feature type="signal peptide" evidence="1">
    <location>
        <begin position="1"/>
        <end position="23"/>
    </location>
</feature>
<keyword evidence="1" id="KW-0732">Signal</keyword>
<dbReference type="EMBL" id="GBRH01266099">
    <property type="protein sequence ID" value="JAD31796.1"/>
    <property type="molecule type" value="Transcribed_RNA"/>
</dbReference>
<evidence type="ECO:0000256" key="1">
    <source>
        <dbReference type="SAM" id="SignalP"/>
    </source>
</evidence>
<proteinExistence type="predicted"/>
<protein>
    <submittedName>
        <fullName evidence="2">Uncharacterized protein</fullName>
    </submittedName>
</protein>